<evidence type="ECO:0000313" key="3">
    <source>
        <dbReference type="Proteomes" id="UP001202281"/>
    </source>
</evidence>
<feature type="transmembrane region" description="Helical" evidence="1">
    <location>
        <begin position="12"/>
        <end position="30"/>
    </location>
</feature>
<gene>
    <name evidence="2" type="ORF">MTR66_14980</name>
</gene>
<evidence type="ECO:0000313" key="2">
    <source>
        <dbReference type="EMBL" id="MCJ2188116.1"/>
    </source>
</evidence>
<comment type="caution">
    <text evidence="2">The sequence shown here is derived from an EMBL/GenBank/DDBJ whole genome shotgun (WGS) entry which is preliminary data.</text>
</comment>
<organism evidence="2 3">
    <name type="scientific">Novosphingobium beihaiensis</name>
    <dbReference type="NCBI Taxonomy" id="2930389"/>
    <lineage>
        <taxon>Bacteria</taxon>
        <taxon>Pseudomonadati</taxon>
        <taxon>Pseudomonadota</taxon>
        <taxon>Alphaproteobacteria</taxon>
        <taxon>Sphingomonadales</taxon>
        <taxon>Sphingomonadaceae</taxon>
        <taxon>Novosphingobium</taxon>
    </lineage>
</organism>
<sequence>MSFRENLRRGRSHLIIALIMIVAGVIIVNIEDRTLQEEAGKPVPDHAFSAVNPQD</sequence>
<keyword evidence="3" id="KW-1185">Reference proteome</keyword>
<accession>A0ABT0BTI7</accession>
<dbReference type="EMBL" id="JALHLG010000024">
    <property type="protein sequence ID" value="MCJ2188116.1"/>
    <property type="molecule type" value="Genomic_DNA"/>
</dbReference>
<evidence type="ECO:0000256" key="1">
    <source>
        <dbReference type="SAM" id="Phobius"/>
    </source>
</evidence>
<proteinExistence type="predicted"/>
<dbReference type="Proteomes" id="UP001202281">
    <property type="component" value="Unassembled WGS sequence"/>
</dbReference>
<reference evidence="2 3" key="1">
    <citation type="submission" date="2022-04" db="EMBL/GenBank/DDBJ databases">
        <title>Identification of a novel bacterium isolated from mangrove sediments.</title>
        <authorList>
            <person name="Pan X."/>
        </authorList>
    </citation>
    <scope>NUCLEOTIDE SEQUENCE [LARGE SCALE GENOMIC DNA]</scope>
    <source>
        <strain evidence="2 3">B2638</strain>
    </source>
</reference>
<protein>
    <submittedName>
        <fullName evidence="2">Uncharacterized protein</fullName>
    </submittedName>
</protein>
<name>A0ABT0BTI7_9SPHN</name>
<keyword evidence="1" id="KW-0812">Transmembrane</keyword>
<keyword evidence="1" id="KW-1133">Transmembrane helix</keyword>
<dbReference type="RefSeq" id="WP_243922465.1">
    <property type="nucleotide sequence ID" value="NZ_JALHLG010000024.1"/>
</dbReference>
<keyword evidence="1" id="KW-0472">Membrane</keyword>